<evidence type="ECO:0000259" key="6">
    <source>
        <dbReference type="PROSITE" id="PS50262"/>
    </source>
</evidence>
<dbReference type="EMBL" id="JAZGQO010000007">
    <property type="protein sequence ID" value="KAK6182691.1"/>
    <property type="molecule type" value="Genomic_DNA"/>
</dbReference>
<dbReference type="Gene3D" id="1.20.1070.10">
    <property type="entry name" value="Rhodopsin 7-helix transmembrane proteins"/>
    <property type="match status" value="1"/>
</dbReference>
<dbReference type="InterPro" id="IPR017452">
    <property type="entry name" value="GPCR_Rhodpsn_7TM"/>
</dbReference>
<dbReference type="InterPro" id="IPR000276">
    <property type="entry name" value="GPCR_Rhodpsn"/>
</dbReference>
<accession>A0AAN8JTZ8</accession>
<dbReference type="InterPro" id="IPR052954">
    <property type="entry name" value="GPCR-Ligand_Int"/>
</dbReference>
<keyword evidence="3 5" id="KW-1133">Transmembrane helix</keyword>
<name>A0AAN8JTZ8_PATCE</name>
<feature type="transmembrane region" description="Helical" evidence="5">
    <location>
        <begin position="38"/>
        <end position="59"/>
    </location>
</feature>
<feature type="transmembrane region" description="Helical" evidence="5">
    <location>
        <begin position="116"/>
        <end position="134"/>
    </location>
</feature>
<dbReference type="PANTHER" id="PTHR46641">
    <property type="entry name" value="FMRFAMIDE RECEPTOR-RELATED"/>
    <property type="match status" value="1"/>
</dbReference>
<comment type="caution">
    <text evidence="7">The sequence shown here is derived from an EMBL/GenBank/DDBJ whole genome shotgun (WGS) entry which is preliminary data.</text>
</comment>
<comment type="subcellular location">
    <subcellularLocation>
        <location evidence="1">Membrane</location>
    </subcellularLocation>
</comment>
<sequence>MALNSTGINFSLCMSEDEEPHHEAHQEFYEVSRMITGLILYPCICFPGLLGNILTIIVLSQTNMRTSTNAFLSALAVADGIKLINDILYFLVIVFYKTDTTIGNRAYGYLYPYAHFIFNMSVCVSSWLTVSVAVERYILVCHPTRARNVCSRKRAVYTCIAVYVVMTALALPSALRYRTIWCLDPETNVSMIHVMLTDMWKNQTFVITYTWAQNLIRSIIPLIVLVALNMCIIGALRKTRANKRNNSRHRVTVMMIMVIVVFMVCITPDAIMSTVFGFGYHEAGNLVKGVREFTDTLLALNAASNFVIYCLFNKVFKNSFTNLCCPVKSPNKFQTEMDESQYRRLSEAKSALASAESKATVIKAVN</sequence>
<dbReference type="SUPFAM" id="SSF81321">
    <property type="entry name" value="Family A G protein-coupled receptor-like"/>
    <property type="match status" value="1"/>
</dbReference>
<dbReference type="GO" id="GO:0004930">
    <property type="term" value="F:G protein-coupled receptor activity"/>
    <property type="evidence" value="ECO:0007669"/>
    <property type="project" value="InterPro"/>
</dbReference>
<keyword evidence="2 5" id="KW-0812">Transmembrane</keyword>
<evidence type="ECO:0000256" key="4">
    <source>
        <dbReference type="ARBA" id="ARBA00023136"/>
    </source>
</evidence>
<feature type="transmembrane region" description="Helical" evidence="5">
    <location>
        <begin position="155"/>
        <end position="175"/>
    </location>
</feature>
<dbReference type="PANTHER" id="PTHR46641:SF2">
    <property type="entry name" value="FMRFAMIDE RECEPTOR"/>
    <property type="match status" value="1"/>
</dbReference>
<dbReference type="AlphaFoldDB" id="A0AAN8JTZ8"/>
<dbReference type="CDD" id="cd14978">
    <property type="entry name" value="7tmA_FMRFamide_R-like"/>
    <property type="match status" value="1"/>
</dbReference>
<dbReference type="PRINTS" id="PR00237">
    <property type="entry name" value="GPCRRHODOPSN"/>
</dbReference>
<evidence type="ECO:0000256" key="1">
    <source>
        <dbReference type="ARBA" id="ARBA00004370"/>
    </source>
</evidence>
<feature type="transmembrane region" description="Helical" evidence="5">
    <location>
        <begin position="256"/>
        <end position="281"/>
    </location>
</feature>
<dbReference type="PROSITE" id="PS50262">
    <property type="entry name" value="G_PROTEIN_RECEP_F1_2"/>
    <property type="match status" value="1"/>
</dbReference>
<evidence type="ECO:0000256" key="2">
    <source>
        <dbReference type="ARBA" id="ARBA00022692"/>
    </source>
</evidence>
<feature type="domain" description="G-protein coupled receptors family 1 profile" evidence="6">
    <location>
        <begin position="51"/>
        <end position="309"/>
    </location>
</feature>
<evidence type="ECO:0000256" key="3">
    <source>
        <dbReference type="ARBA" id="ARBA00022989"/>
    </source>
</evidence>
<feature type="transmembrane region" description="Helical" evidence="5">
    <location>
        <begin position="215"/>
        <end position="236"/>
    </location>
</feature>
<evidence type="ECO:0000256" key="5">
    <source>
        <dbReference type="SAM" id="Phobius"/>
    </source>
</evidence>
<keyword evidence="4 5" id="KW-0472">Membrane</keyword>
<feature type="transmembrane region" description="Helical" evidence="5">
    <location>
        <begin position="71"/>
        <end position="96"/>
    </location>
</feature>
<proteinExistence type="predicted"/>
<keyword evidence="8" id="KW-1185">Reference proteome</keyword>
<dbReference type="Proteomes" id="UP001347796">
    <property type="component" value="Unassembled WGS sequence"/>
</dbReference>
<organism evidence="7 8">
    <name type="scientific">Patella caerulea</name>
    <name type="common">Rayed Mediterranean limpet</name>
    <dbReference type="NCBI Taxonomy" id="87958"/>
    <lineage>
        <taxon>Eukaryota</taxon>
        <taxon>Metazoa</taxon>
        <taxon>Spiralia</taxon>
        <taxon>Lophotrochozoa</taxon>
        <taxon>Mollusca</taxon>
        <taxon>Gastropoda</taxon>
        <taxon>Patellogastropoda</taxon>
        <taxon>Patelloidea</taxon>
        <taxon>Patellidae</taxon>
        <taxon>Patella</taxon>
    </lineage>
</organism>
<protein>
    <recommendedName>
        <fullName evidence="6">G-protein coupled receptors family 1 profile domain-containing protein</fullName>
    </recommendedName>
</protein>
<dbReference type="Pfam" id="PF00001">
    <property type="entry name" value="7tm_1"/>
    <property type="match status" value="1"/>
</dbReference>
<evidence type="ECO:0000313" key="7">
    <source>
        <dbReference type="EMBL" id="KAK6182691.1"/>
    </source>
</evidence>
<gene>
    <name evidence="7" type="ORF">SNE40_010315</name>
</gene>
<reference evidence="7 8" key="1">
    <citation type="submission" date="2024-01" db="EMBL/GenBank/DDBJ databases">
        <title>The genome of the rayed Mediterranean limpet Patella caerulea (Linnaeus, 1758).</title>
        <authorList>
            <person name="Anh-Thu Weber A."/>
            <person name="Halstead-Nussloch G."/>
        </authorList>
    </citation>
    <scope>NUCLEOTIDE SEQUENCE [LARGE SCALE GENOMIC DNA]</scope>
    <source>
        <strain evidence="7">AATW-2023a</strain>
        <tissue evidence="7">Whole specimen</tissue>
    </source>
</reference>
<dbReference type="GO" id="GO:0016020">
    <property type="term" value="C:membrane"/>
    <property type="evidence" value="ECO:0007669"/>
    <property type="project" value="UniProtKB-SubCell"/>
</dbReference>
<feature type="transmembrane region" description="Helical" evidence="5">
    <location>
        <begin position="293"/>
        <end position="312"/>
    </location>
</feature>
<evidence type="ECO:0000313" key="8">
    <source>
        <dbReference type="Proteomes" id="UP001347796"/>
    </source>
</evidence>